<dbReference type="InterPro" id="IPR017865">
    <property type="entry name" value="F-actin_cap_asu_CS"/>
</dbReference>
<keyword evidence="3 6" id="KW-0117">Actin capping</keyword>
<sequence length="271" mass="29251">MASHTEALSSFIESAPPGELSNVTAAIKSITGSSDVSSLSPALQKYNEEQFTTVKLPGASDPVIVSPFNSLGDSRYYDPSTQTSFAFDHATQQASDAQTHVLESPHADLVKSLLKALNTHAAEHYPAAAVGAYPIESDERIAVVLVSSKYSPNNYWNGRWRSMYVYEPGSGKVSGSIKVDVHYYEDGNVRMLTDKPVSTTAGSGGAGAAEIVKALALAERKYQEDLNRAFGSLSEGAFKGLRRQLPITRQKIEWEKISGYKLGQDIGSGKR</sequence>
<evidence type="ECO:0000256" key="2">
    <source>
        <dbReference type="ARBA" id="ARBA00014038"/>
    </source>
</evidence>
<comment type="function">
    <text evidence="5 6">F-actin-capping proteins bind in a Ca(2+)-independent manner to the fast growing ends of actin filaments (barbed end) thereby blocking the exchange of subunits at these ends. Unlike other capping proteins (such as gelsolin and severin), these proteins do not sever actin filaments.</text>
</comment>
<dbReference type="InterPro" id="IPR042489">
    <property type="entry name" value="CapZ_alpha_1"/>
</dbReference>
<dbReference type="PROSITE" id="PS00749">
    <property type="entry name" value="F_ACTIN_CAPPING_A_2"/>
    <property type="match status" value="1"/>
</dbReference>
<comment type="similarity">
    <text evidence="1 6">Belongs to the F-actin-capping protein alpha subunit family.</text>
</comment>
<dbReference type="PRINTS" id="PR00191">
    <property type="entry name" value="FACTINCAPA"/>
</dbReference>
<dbReference type="PROSITE" id="PS00748">
    <property type="entry name" value="F_ACTIN_CAPPING_A_1"/>
    <property type="match status" value="1"/>
</dbReference>
<dbReference type="InterPro" id="IPR002189">
    <property type="entry name" value="CapZ_alpha"/>
</dbReference>
<keyword evidence="4 6" id="KW-0009">Actin-binding</keyword>
<dbReference type="RefSeq" id="XP_066653585.1">
    <property type="nucleotide sequence ID" value="XM_066800719.1"/>
</dbReference>
<gene>
    <name evidence="7" type="ORF">J3D65DRAFT_629207</name>
</gene>
<comment type="caution">
    <text evidence="7">The sequence shown here is derived from an EMBL/GenBank/DDBJ whole genome shotgun (WGS) entry which is preliminary data.</text>
</comment>
<dbReference type="InterPro" id="IPR042276">
    <property type="entry name" value="CapZ_alpha/beta_2"/>
</dbReference>
<dbReference type="SUPFAM" id="SSF90096">
    <property type="entry name" value="Subunits of heterodimeric actin filament capping protein Capz"/>
    <property type="match status" value="1"/>
</dbReference>
<protein>
    <recommendedName>
        <fullName evidence="2 6">F-actin-capping protein subunit alpha</fullName>
    </recommendedName>
</protein>
<dbReference type="Proteomes" id="UP001360953">
    <property type="component" value="Unassembled WGS sequence"/>
</dbReference>
<dbReference type="GeneID" id="92033625"/>
<dbReference type="InterPro" id="IPR037282">
    <property type="entry name" value="CapZ_alpha/beta"/>
</dbReference>
<dbReference type="PANTHER" id="PTHR10653">
    <property type="entry name" value="F-ACTIN-CAPPING PROTEIN SUBUNIT ALPHA"/>
    <property type="match status" value="1"/>
</dbReference>
<reference evidence="7 8" key="1">
    <citation type="submission" date="2024-04" db="EMBL/GenBank/DDBJ databases">
        <title>Phyllosticta paracitricarpa is synonymous to the EU quarantine fungus P. citricarpa based on phylogenomic analyses.</title>
        <authorList>
            <consortium name="Lawrence Berkeley National Laboratory"/>
            <person name="Van ingen-buijs V.A."/>
            <person name="Van westerhoven A.C."/>
            <person name="Haridas S."/>
            <person name="Skiadas P."/>
            <person name="Martin F."/>
            <person name="Groenewald J.Z."/>
            <person name="Crous P.W."/>
            <person name="Seidl M.F."/>
        </authorList>
    </citation>
    <scope>NUCLEOTIDE SEQUENCE [LARGE SCALE GENOMIC DNA]</scope>
    <source>
        <strain evidence="7 8">CPC 17464</strain>
    </source>
</reference>
<evidence type="ECO:0000256" key="4">
    <source>
        <dbReference type="ARBA" id="ARBA00023203"/>
    </source>
</evidence>
<keyword evidence="8" id="KW-1185">Reference proteome</keyword>
<evidence type="ECO:0000256" key="1">
    <source>
        <dbReference type="ARBA" id="ARBA00010479"/>
    </source>
</evidence>
<accession>A0ABR1LJE5</accession>
<dbReference type="Gene3D" id="3.30.1140.60">
    <property type="entry name" value="F-actin capping protein, alpha subunit"/>
    <property type="match status" value="1"/>
</dbReference>
<organism evidence="7 8">
    <name type="scientific">Phyllosticta citribraziliensis</name>
    <dbReference type="NCBI Taxonomy" id="989973"/>
    <lineage>
        <taxon>Eukaryota</taxon>
        <taxon>Fungi</taxon>
        <taxon>Dikarya</taxon>
        <taxon>Ascomycota</taxon>
        <taxon>Pezizomycotina</taxon>
        <taxon>Dothideomycetes</taxon>
        <taxon>Dothideomycetes incertae sedis</taxon>
        <taxon>Botryosphaeriales</taxon>
        <taxon>Phyllostictaceae</taxon>
        <taxon>Phyllosticta</taxon>
    </lineage>
</organism>
<proteinExistence type="inferred from homology"/>
<evidence type="ECO:0000256" key="6">
    <source>
        <dbReference type="RuleBase" id="RU365077"/>
    </source>
</evidence>
<evidence type="ECO:0000256" key="5">
    <source>
        <dbReference type="ARBA" id="ARBA00025389"/>
    </source>
</evidence>
<evidence type="ECO:0000313" key="8">
    <source>
        <dbReference type="Proteomes" id="UP001360953"/>
    </source>
</evidence>
<dbReference type="EMBL" id="JBBPEH010000008">
    <property type="protein sequence ID" value="KAK7534860.1"/>
    <property type="molecule type" value="Genomic_DNA"/>
</dbReference>
<dbReference type="Gene3D" id="3.90.1150.210">
    <property type="entry name" value="F-actin capping protein, beta subunit"/>
    <property type="match status" value="1"/>
</dbReference>
<dbReference type="Pfam" id="PF01267">
    <property type="entry name" value="F-actin_cap_A"/>
    <property type="match status" value="1"/>
</dbReference>
<name>A0ABR1LJE5_9PEZI</name>
<evidence type="ECO:0000256" key="3">
    <source>
        <dbReference type="ARBA" id="ARBA00022467"/>
    </source>
</evidence>
<comment type="subunit">
    <text evidence="6">Heterodimer of an alpha and a beta subunit.</text>
</comment>
<dbReference type="PANTHER" id="PTHR10653:SF0">
    <property type="entry name" value="F-ACTIN-CAPPING PROTEIN SUBUNIT ALPHA"/>
    <property type="match status" value="1"/>
</dbReference>
<evidence type="ECO:0000313" key="7">
    <source>
        <dbReference type="EMBL" id="KAK7534860.1"/>
    </source>
</evidence>